<gene>
    <name evidence="8" type="ORF">niasHT_008915</name>
    <name evidence="7" type="ORF">niasHT_023533</name>
</gene>
<dbReference type="Pfam" id="PF14634">
    <property type="entry name" value="zf-RING_5"/>
    <property type="match status" value="1"/>
</dbReference>
<dbReference type="PANTHER" id="PTHR22663">
    <property type="entry name" value="RING FINGER PROTEIN NARYA-RELATED"/>
    <property type="match status" value="1"/>
</dbReference>
<comment type="caution">
    <text evidence="7">The sequence shown here is derived from an EMBL/GenBank/DDBJ whole genome shotgun (WGS) entry which is preliminary data.</text>
</comment>
<evidence type="ECO:0000313" key="9">
    <source>
        <dbReference type="Proteomes" id="UP001620626"/>
    </source>
</evidence>
<feature type="coiled-coil region" evidence="5">
    <location>
        <begin position="119"/>
        <end position="160"/>
    </location>
</feature>
<protein>
    <recommendedName>
        <fullName evidence="6">RING-type domain-containing protein</fullName>
    </recommendedName>
</protein>
<evidence type="ECO:0000256" key="5">
    <source>
        <dbReference type="SAM" id="Coils"/>
    </source>
</evidence>
<keyword evidence="9" id="KW-1185">Reference proteome</keyword>
<evidence type="ECO:0000256" key="1">
    <source>
        <dbReference type="ARBA" id="ARBA00022723"/>
    </source>
</evidence>
<evidence type="ECO:0000256" key="2">
    <source>
        <dbReference type="ARBA" id="ARBA00022771"/>
    </source>
</evidence>
<keyword evidence="3" id="KW-0862">Zinc</keyword>
<dbReference type="EMBL" id="JBICBT010000221">
    <property type="protein sequence ID" value="KAL3120161.1"/>
    <property type="molecule type" value="Genomic_DNA"/>
</dbReference>
<name>A0ABD2K3V1_9BILA</name>
<organism evidence="7 9">
    <name type="scientific">Heterodera trifolii</name>
    <dbReference type="NCBI Taxonomy" id="157864"/>
    <lineage>
        <taxon>Eukaryota</taxon>
        <taxon>Metazoa</taxon>
        <taxon>Ecdysozoa</taxon>
        <taxon>Nematoda</taxon>
        <taxon>Chromadorea</taxon>
        <taxon>Rhabditida</taxon>
        <taxon>Tylenchina</taxon>
        <taxon>Tylenchomorpha</taxon>
        <taxon>Tylenchoidea</taxon>
        <taxon>Heteroderidae</taxon>
        <taxon>Heteroderinae</taxon>
        <taxon>Heterodera</taxon>
    </lineage>
</organism>
<keyword evidence="4" id="KW-0469">Meiosis</keyword>
<evidence type="ECO:0000256" key="4">
    <source>
        <dbReference type="ARBA" id="ARBA00023254"/>
    </source>
</evidence>
<dbReference type="InterPro" id="IPR042123">
    <property type="entry name" value="Zip3/RNF212-like"/>
</dbReference>
<evidence type="ECO:0000313" key="8">
    <source>
        <dbReference type="EMBL" id="KAL3120161.1"/>
    </source>
</evidence>
<dbReference type="InterPro" id="IPR001841">
    <property type="entry name" value="Znf_RING"/>
</dbReference>
<keyword evidence="2" id="KW-0863">Zinc-finger</keyword>
<sequence length="258" mass="29420">MSNWIHCNQCFTVPTKNYNKTRLWFTSCGHLLCAKCLKTNCPIKNGQPFDCLVCHKQNAQLMKLNRHLKPELSALFRSPNDLMHEFGVKLKQVIAFQQAHQQKLEGHLMNEAQRANEWTESMQKKMQKLSADRDKMKADLEKSKEEMNKTEGMLTTVQDELHRLDMTQQNHHRTTNHQRNIHNQPLSSFVGLATPSCSNSSFYLSSVNFSDNCSMGSNNCSVPPLLPGRIVKASIIPSSFAIHNKNHNSDTNSSFGFK</sequence>
<evidence type="ECO:0000259" key="6">
    <source>
        <dbReference type="Pfam" id="PF14634"/>
    </source>
</evidence>
<dbReference type="InterPro" id="IPR017907">
    <property type="entry name" value="Znf_RING_CS"/>
</dbReference>
<keyword evidence="1" id="KW-0479">Metal-binding</keyword>
<keyword evidence="5" id="KW-0175">Coiled coil</keyword>
<dbReference type="AlphaFoldDB" id="A0ABD2K3V1"/>
<dbReference type="Proteomes" id="UP001620626">
    <property type="component" value="Unassembled WGS sequence"/>
</dbReference>
<reference evidence="7 9" key="1">
    <citation type="submission" date="2024-10" db="EMBL/GenBank/DDBJ databases">
        <authorList>
            <person name="Kim D."/>
        </authorList>
    </citation>
    <scope>NUCLEOTIDE SEQUENCE [LARGE SCALE GENOMIC DNA]</scope>
    <source>
        <strain evidence="7">BH-2024</strain>
    </source>
</reference>
<dbReference type="PANTHER" id="PTHR22663:SF17">
    <property type="entry name" value="RING FINGER PROTEIN NARYA-RELATED"/>
    <property type="match status" value="1"/>
</dbReference>
<dbReference type="EMBL" id="JBICBT010000843">
    <property type="protein sequence ID" value="KAL3097314.1"/>
    <property type="molecule type" value="Genomic_DNA"/>
</dbReference>
<accession>A0ABD2K3V1</accession>
<dbReference type="GO" id="GO:0051321">
    <property type="term" value="P:meiotic cell cycle"/>
    <property type="evidence" value="ECO:0007669"/>
    <property type="project" value="UniProtKB-KW"/>
</dbReference>
<dbReference type="PROSITE" id="PS00518">
    <property type="entry name" value="ZF_RING_1"/>
    <property type="match status" value="1"/>
</dbReference>
<evidence type="ECO:0000313" key="7">
    <source>
        <dbReference type="EMBL" id="KAL3097314.1"/>
    </source>
</evidence>
<proteinExistence type="predicted"/>
<feature type="domain" description="RING-type" evidence="6">
    <location>
        <begin position="6"/>
        <end position="56"/>
    </location>
</feature>
<dbReference type="GO" id="GO:0008270">
    <property type="term" value="F:zinc ion binding"/>
    <property type="evidence" value="ECO:0007669"/>
    <property type="project" value="UniProtKB-KW"/>
</dbReference>
<evidence type="ECO:0000256" key="3">
    <source>
        <dbReference type="ARBA" id="ARBA00022833"/>
    </source>
</evidence>